<name>A0A1X1ZXA8_9MYCO</name>
<feature type="domain" description="NAD-dependent epimerase/dehydratase" evidence="1">
    <location>
        <begin position="28"/>
        <end position="118"/>
    </location>
</feature>
<dbReference type="InterPro" id="IPR036291">
    <property type="entry name" value="NAD(P)-bd_dom_sf"/>
</dbReference>
<sequence length="249" mass="27001">MDTGDNSSLPDDFTHVVHSALNLSPDYDQAITNNAEGSALLMQHCRKAKAFLHVSSTCVYRPHADHPNHAYAETDPLGGLASYAEVYPIAKITSEGSVRAAARMLDLPTTIARMNVGYSWTGHGGLPVMQYQTFKAGQPWLTPLGYHNIGSPIGGVDIADQAHKLLEIATVPATIVNWGGDDPVTDQQMGEYVAELTGVTASFVESPVSFDSFWSDNTRREQLIGKCSQHWKEGVRDTFSRLGLIGVAD</sequence>
<dbReference type="OrthoDB" id="9785845at2"/>
<comment type="caution">
    <text evidence="2">The sequence shown here is derived from an EMBL/GenBank/DDBJ whole genome shotgun (WGS) entry which is preliminary data.</text>
</comment>
<reference evidence="2 3" key="1">
    <citation type="submission" date="2016-01" db="EMBL/GenBank/DDBJ databases">
        <title>The new phylogeny of the genus Mycobacterium.</title>
        <authorList>
            <person name="Tarcisio F."/>
            <person name="Conor M."/>
            <person name="Antonella G."/>
            <person name="Elisabetta G."/>
            <person name="Giulia F.S."/>
            <person name="Sara T."/>
            <person name="Anna F."/>
            <person name="Clotilde B."/>
            <person name="Roberto B."/>
            <person name="Veronica D.S."/>
            <person name="Fabio R."/>
            <person name="Monica P."/>
            <person name="Olivier J."/>
            <person name="Enrico T."/>
            <person name="Nicola S."/>
        </authorList>
    </citation>
    <scope>NUCLEOTIDE SEQUENCE [LARGE SCALE GENOMIC DNA]</scope>
    <source>
        <strain evidence="2 3">DSM 44803</strain>
    </source>
</reference>
<dbReference type="InterPro" id="IPR001509">
    <property type="entry name" value="Epimerase_deHydtase"/>
</dbReference>
<organism evidence="2 3">
    <name type="scientific">Mycobacterium nebraskense</name>
    <dbReference type="NCBI Taxonomy" id="244292"/>
    <lineage>
        <taxon>Bacteria</taxon>
        <taxon>Bacillati</taxon>
        <taxon>Actinomycetota</taxon>
        <taxon>Actinomycetes</taxon>
        <taxon>Mycobacteriales</taxon>
        <taxon>Mycobacteriaceae</taxon>
        <taxon>Mycobacterium</taxon>
    </lineage>
</organism>
<dbReference type="STRING" id="244292.ABW17_14055"/>
<dbReference type="EMBL" id="LQPH01000052">
    <property type="protein sequence ID" value="ORW29656.1"/>
    <property type="molecule type" value="Genomic_DNA"/>
</dbReference>
<dbReference type="SUPFAM" id="SSF51735">
    <property type="entry name" value="NAD(P)-binding Rossmann-fold domains"/>
    <property type="match status" value="1"/>
</dbReference>
<protein>
    <recommendedName>
        <fullName evidence="1">NAD-dependent epimerase/dehydratase domain-containing protein</fullName>
    </recommendedName>
</protein>
<accession>A0A1X1ZXA8</accession>
<proteinExistence type="predicted"/>
<dbReference type="Pfam" id="PF01370">
    <property type="entry name" value="Epimerase"/>
    <property type="match status" value="1"/>
</dbReference>
<gene>
    <name evidence="2" type="ORF">AWC17_26945</name>
</gene>
<evidence type="ECO:0000313" key="2">
    <source>
        <dbReference type="EMBL" id="ORW29656.1"/>
    </source>
</evidence>
<dbReference type="AlphaFoldDB" id="A0A1X1ZXA8"/>
<evidence type="ECO:0000259" key="1">
    <source>
        <dbReference type="Pfam" id="PF01370"/>
    </source>
</evidence>
<evidence type="ECO:0000313" key="3">
    <source>
        <dbReference type="Proteomes" id="UP000193781"/>
    </source>
</evidence>
<dbReference type="Proteomes" id="UP000193781">
    <property type="component" value="Unassembled WGS sequence"/>
</dbReference>
<keyword evidence="3" id="KW-1185">Reference proteome</keyword>
<dbReference type="Gene3D" id="3.40.50.720">
    <property type="entry name" value="NAD(P)-binding Rossmann-like Domain"/>
    <property type="match status" value="1"/>
</dbReference>